<sequence length="101" mass="11455">MAPGPRRTTSSSPTNSWWLNRVEAQFTALRYFALDGTDHPSHKARGSMIRHSLHRGRPPRFDPAECGINRLKRHRAVATRCDKSAVRHEATVLVAAINEWL</sequence>
<evidence type="ECO:0000313" key="2">
    <source>
        <dbReference type="EMBL" id="GAX59039.1"/>
    </source>
</evidence>
<feature type="region of interest" description="Disordered" evidence="1">
    <location>
        <begin position="43"/>
        <end position="65"/>
    </location>
</feature>
<evidence type="ECO:0000313" key="3">
    <source>
        <dbReference type="Proteomes" id="UP000217446"/>
    </source>
</evidence>
<gene>
    <name evidence="2" type="ORF">SO3561_10616</name>
</gene>
<proteinExistence type="predicted"/>
<evidence type="ECO:0000256" key="1">
    <source>
        <dbReference type="SAM" id="MobiDB-lite"/>
    </source>
</evidence>
<reference evidence="3" key="1">
    <citation type="submission" date="2017-05" db="EMBL/GenBank/DDBJ databases">
        <title>Streptomyces olivochromogenes NBRC 3561 whole genome shotgun sequence.</title>
        <authorList>
            <person name="Dohra H."/>
            <person name="Kodani S."/>
        </authorList>
    </citation>
    <scope>NUCLEOTIDE SEQUENCE [LARGE SCALE GENOMIC DNA]</scope>
    <source>
        <strain evidence="3">NBRC 3561</strain>
    </source>
</reference>
<dbReference type="EMBL" id="BDQI01000094">
    <property type="protein sequence ID" value="GAX59039.1"/>
    <property type="molecule type" value="Genomic_DNA"/>
</dbReference>
<dbReference type="Proteomes" id="UP000217446">
    <property type="component" value="Unassembled WGS sequence"/>
</dbReference>
<protein>
    <submittedName>
        <fullName evidence="2">Transposase</fullName>
    </submittedName>
</protein>
<dbReference type="AlphaFoldDB" id="A0A286TSZ5"/>
<comment type="caution">
    <text evidence="2">The sequence shown here is derived from an EMBL/GenBank/DDBJ whole genome shotgun (WGS) entry which is preliminary data.</text>
</comment>
<accession>A0A286TSZ5</accession>
<keyword evidence="3" id="KW-1185">Reference proteome</keyword>
<organism evidence="2 3">
    <name type="scientific">Streptomyces olivochromogenes</name>
    <dbReference type="NCBI Taxonomy" id="1963"/>
    <lineage>
        <taxon>Bacteria</taxon>
        <taxon>Bacillati</taxon>
        <taxon>Actinomycetota</taxon>
        <taxon>Actinomycetes</taxon>
        <taxon>Kitasatosporales</taxon>
        <taxon>Streptomycetaceae</taxon>
        <taxon>Streptomyces</taxon>
    </lineage>
</organism>
<name>A0A286TSZ5_STROL</name>